<keyword evidence="3 9" id="KW-0378">Hydrolase</keyword>
<dbReference type="PANTHER" id="PTHR43213:SF10">
    <property type="entry name" value="7-METHYL-GTP PYROPHOSPHATASE"/>
    <property type="match status" value="1"/>
</dbReference>
<dbReference type="RefSeq" id="WP_184329606.1">
    <property type="nucleotide sequence ID" value="NZ_JACHHZ010000001.1"/>
</dbReference>
<dbReference type="HAMAP" id="MF_00528">
    <property type="entry name" value="Maf"/>
    <property type="match status" value="1"/>
</dbReference>
<dbReference type="Gene3D" id="3.90.950.10">
    <property type="match status" value="1"/>
</dbReference>
<evidence type="ECO:0000256" key="4">
    <source>
        <dbReference type="ARBA" id="ARBA00023080"/>
    </source>
</evidence>
<dbReference type="GO" id="GO:0009117">
    <property type="term" value="P:nucleotide metabolic process"/>
    <property type="evidence" value="ECO:0007669"/>
    <property type="project" value="UniProtKB-KW"/>
</dbReference>
<organism evidence="10 11">
    <name type="scientific">Povalibacter uvarum</name>
    <dbReference type="NCBI Taxonomy" id="732238"/>
    <lineage>
        <taxon>Bacteria</taxon>
        <taxon>Pseudomonadati</taxon>
        <taxon>Pseudomonadota</taxon>
        <taxon>Gammaproteobacteria</taxon>
        <taxon>Steroidobacterales</taxon>
        <taxon>Steroidobacteraceae</taxon>
        <taxon>Povalibacter</taxon>
    </lineage>
</organism>
<accession>A0A841HI13</accession>
<evidence type="ECO:0000256" key="3">
    <source>
        <dbReference type="ARBA" id="ARBA00022801"/>
    </source>
</evidence>
<evidence type="ECO:0000256" key="2">
    <source>
        <dbReference type="ARBA" id="ARBA00022490"/>
    </source>
</evidence>
<dbReference type="Pfam" id="PF02545">
    <property type="entry name" value="Maf"/>
    <property type="match status" value="1"/>
</dbReference>
<dbReference type="SUPFAM" id="SSF52972">
    <property type="entry name" value="ITPase-like"/>
    <property type="match status" value="1"/>
</dbReference>
<evidence type="ECO:0000256" key="9">
    <source>
        <dbReference type="HAMAP-Rule" id="MF_00528"/>
    </source>
</evidence>
<dbReference type="PIRSF" id="PIRSF006305">
    <property type="entry name" value="Maf"/>
    <property type="match status" value="1"/>
</dbReference>
<dbReference type="FunFam" id="3.90.950.10:FF:000005">
    <property type="entry name" value="7-methyl-GTP pyrophosphatase"/>
    <property type="match status" value="1"/>
</dbReference>
<reference evidence="10 11" key="1">
    <citation type="submission" date="2020-08" db="EMBL/GenBank/DDBJ databases">
        <title>Genomic Encyclopedia of Type Strains, Phase IV (KMG-IV): sequencing the most valuable type-strain genomes for metagenomic binning, comparative biology and taxonomic classification.</title>
        <authorList>
            <person name="Goeker M."/>
        </authorList>
    </citation>
    <scope>NUCLEOTIDE SEQUENCE [LARGE SCALE GENOMIC DNA]</scope>
    <source>
        <strain evidence="10 11">DSM 26723</strain>
    </source>
</reference>
<comment type="caution">
    <text evidence="10">The sequence shown here is derived from an EMBL/GenBank/DDBJ whole genome shotgun (WGS) entry which is preliminary data.</text>
</comment>
<keyword evidence="4 9" id="KW-0546">Nucleotide metabolism</keyword>
<protein>
    <recommendedName>
        <fullName evidence="8 9">7-methyl-GTP pyrophosphatase</fullName>
        <shortName evidence="9">m(7)GTP pyrophosphatase</shortName>
        <ecNumber evidence="9">3.6.1.-</ecNumber>
    </recommendedName>
</protein>
<evidence type="ECO:0000256" key="8">
    <source>
        <dbReference type="ARBA" id="ARBA00068163"/>
    </source>
</evidence>
<gene>
    <name evidence="10" type="ORF">HNQ60_000678</name>
</gene>
<feature type="site" description="Important for substrate specificity" evidence="9">
    <location>
        <position position="163"/>
    </location>
</feature>
<dbReference type="InterPro" id="IPR003697">
    <property type="entry name" value="Maf-like"/>
</dbReference>
<evidence type="ECO:0000256" key="1">
    <source>
        <dbReference type="ARBA" id="ARBA00004496"/>
    </source>
</evidence>
<comment type="cofactor">
    <cofactor evidence="9">
        <name>a divalent metal cation</name>
        <dbReference type="ChEBI" id="CHEBI:60240"/>
    </cofactor>
</comment>
<dbReference type="GO" id="GO:0047429">
    <property type="term" value="F:nucleoside triphosphate diphosphatase activity"/>
    <property type="evidence" value="ECO:0007669"/>
    <property type="project" value="InterPro"/>
</dbReference>
<proteinExistence type="inferred from homology"/>
<comment type="caution">
    <text evidence="9">Lacks conserved residue(s) required for the propagation of feature annotation.</text>
</comment>
<sequence length="201" mass="22052">MSRLSAPSAHPRLVLASTSQYRRQLLERFGIRFTVAAPDVDESALPGETPIDLVARLARAKAEAVAHRHRGSVVLGSDQLAVFGREVIGKPGNPERAIEQLRAFSGHSLTFYTAVHLVHSDTGANEGHLDHTTVHFRKLSHEEIDRYVARERPVNSAGAFKVEALGITLFDRIETQDPTALIGLPLIWVSAALRRAGFQLP</sequence>
<feature type="active site" description="Proton acceptor" evidence="9">
    <location>
        <position position="78"/>
    </location>
</feature>
<evidence type="ECO:0000313" key="11">
    <source>
        <dbReference type="Proteomes" id="UP000588068"/>
    </source>
</evidence>
<feature type="site" description="Important for substrate specificity" evidence="9">
    <location>
        <position position="79"/>
    </location>
</feature>
<dbReference type="NCBIfam" id="TIGR00172">
    <property type="entry name" value="maf"/>
    <property type="match status" value="1"/>
</dbReference>
<evidence type="ECO:0000256" key="5">
    <source>
        <dbReference type="ARBA" id="ARBA00050213"/>
    </source>
</evidence>
<dbReference type="EC" id="3.6.1.-" evidence="9"/>
<dbReference type="InterPro" id="IPR029001">
    <property type="entry name" value="ITPase-like_fam"/>
</dbReference>
<evidence type="ECO:0000313" key="10">
    <source>
        <dbReference type="EMBL" id="MBB6091832.1"/>
    </source>
</evidence>
<comment type="catalytic activity">
    <reaction evidence="5 9">
        <text>N(7)-methyl-GTP + H2O = N(7)-methyl-GMP + diphosphate + H(+)</text>
        <dbReference type="Rhea" id="RHEA:58744"/>
        <dbReference type="ChEBI" id="CHEBI:15377"/>
        <dbReference type="ChEBI" id="CHEBI:15378"/>
        <dbReference type="ChEBI" id="CHEBI:33019"/>
        <dbReference type="ChEBI" id="CHEBI:58285"/>
        <dbReference type="ChEBI" id="CHEBI:87133"/>
    </reaction>
</comment>
<dbReference type="EMBL" id="JACHHZ010000001">
    <property type="protein sequence ID" value="MBB6091832.1"/>
    <property type="molecule type" value="Genomic_DNA"/>
</dbReference>
<dbReference type="PANTHER" id="PTHR43213">
    <property type="entry name" value="BIFUNCTIONAL DTTP/UTP PYROPHOSPHATASE/METHYLTRANSFERASE PROTEIN-RELATED"/>
    <property type="match status" value="1"/>
</dbReference>
<dbReference type="AlphaFoldDB" id="A0A841HI13"/>
<dbReference type="Proteomes" id="UP000588068">
    <property type="component" value="Unassembled WGS sequence"/>
</dbReference>
<keyword evidence="2 9" id="KW-0963">Cytoplasm</keyword>
<comment type="function">
    <text evidence="6 9">Nucleoside triphosphate pyrophosphatase that hydrolyzes 7-methyl-GTP (m(7)GTP). May have a dual role in cell division arrest and in preventing the incorporation of modified nucleotides into cellular nucleic acids.</text>
</comment>
<dbReference type="CDD" id="cd00555">
    <property type="entry name" value="Maf"/>
    <property type="match status" value="1"/>
</dbReference>
<dbReference type="GO" id="GO:0005737">
    <property type="term" value="C:cytoplasm"/>
    <property type="evidence" value="ECO:0007669"/>
    <property type="project" value="UniProtKB-SubCell"/>
</dbReference>
<evidence type="ECO:0000256" key="7">
    <source>
        <dbReference type="ARBA" id="ARBA00060749"/>
    </source>
</evidence>
<evidence type="ECO:0000256" key="6">
    <source>
        <dbReference type="ARBA" id="ARBA00053369"/>
    </source>
</evidence>
<keyword evidence="11" id="KW-1185">Reference proteome</keyword>
<comment type="similarity">
    <text evidence="7 9">Belongs to the Maf family. YceF subfamily.</text>
</comment>
<feature type="site" description="Important for substrate specificity" evidence="9">
    <location>
        <position position="21"/>
    </location>
</feature>
<comment type="subcellular location">
    <subcellularLocation>
        <location evidence="1 9">Cytoplasm</location>
    </subcellularLocation>
</comment>
<name>A0A841HI13_9GAMM</name>